<organism evidence="6 7">
    <name type="scientific">Brevibacterium siliguriense</name>
    <dbReference type="NCBI Taxonomy" id="1136497"/>
    <lineage>
        <taxon>Bacteria</taxon>
        <taxon>Bacillati</taxon>
        <taxon>Actinomycetota</taxon>
        <taxon>Actinomycetes</taxon>
        <taxon>Micrococcales</taxon>
        <taxon>Brevibacteriaceae</taxon>
        <taxon>Brevibacterium</taxon>
    </lineage>
</organism>
<dbReference type="OrthoDB" id="3725747at2"/>
<dbReference type="GO" id="GO:0043748">
    <property type="term" value="F:O-succinylbenzoate synthase activity"/>
    <property type="evidence" value="ECO:0007669"/>
    <property type="project" value="UniProtKB-EC"/>
</dbReference>
<dbReference type="SUPFAM" id="SSF51604">
    <property type="entry name" value="Enolase C-terminal domain-like"/>
    <property type="match status" value="1"/>
</dbReference>
<dbReference type="PANTHER" id="PTHR48073">
    <property type="entry name" value="O-SUCCINYLBENZOATE SYNTHASE-RELATED"/>
    <property type="match status" value="1"/>
</dbReference>
<dbReference type="UniPathway" id="UPA01057">
    <property type="reaction ID" value="UER00165"/>
</dbReference>
<evidence type="ECO:0000259" key="5">
    <source>
        <dbReference type="SMART" id="SM00922"/>
    </source>
</evidence>
<dbReference type="STRING" id="1136497.SAMN04489752_3099"/>
<evidence type="ECO:0000256" key="1">
    <source>
        <dbReference type="ARBA" id="ARBA00022723"/>
    </source>
</evidence>
<feature type="domain" description="Mandelate racemase/muconate lactonizing enzyme C-terminal" evidence="5">
    <location>
        <begin position="132"/>
        <end position="227"/>
    </location>
</feature>
<feature type="active site" description="Proton acceptor" evidence="4">
    <location>
        <position position="260"/>
    </location>
</feature>
<keyword evidence="7" id="KW-1185">Reference proteome</keyword>
<dbReference type="UniPathway" id="UPA00079"/>
<accession>A0A1H1WWG5</accession>
<feature type="binding site" evidence="4">
    <location>
        <position position="236"/>
    </location>
    <ligand>
        <name>Mg(2+)</name>
        <dbReference type="ChEBI" id="CHEBI:18420"/>
    </ligand>
</feature>
<evidence type="ECO:0000313" key="7">
    <source>
        <dbReference type="Proteomes" id="UP000199597"/>
    </source>
</evidence>
<feature type="binding site" evidence="4">
    <location>
        <position position="182"/>
    </location>
    <ligand>
        <name>Mg(2+)</name>
        <dbReference type="ChEBI" id="CHEBI:18420"/>
    </ligand>
</feature>
<dbReference type="Pfam" id="PF18374">
    <property type="entry name" value="Enolase_like_N"/>
    <property type="match status" value="1"/>
</dbReference>
<dbReference type="PANTHER" id="PTHR48073:SF2">
    <property type="entry name" value="O-SUCCINYLBENZOATE SYNTHASE"/>
    <property type="match status" value="1"/>
</dbReference>
<evidence type="ECO:0000256" key="4">
    <source>
        <dbReference type="HAMAP-Rule" id="MF_00470"/>
    </source>
</evidence>
<dbReference type="Proteomes" id="UP000199597">
    <property type="component" value="Chromosome I"/>
</dbReference>
<dbReference type="CDD" id="cd03320">
    <property type="entry name" value="OSBS"/>
    <property type="match status" value="1"/>
</dbReference>
<keyword evidence="1 4" id="KW-0479">Metal-binding</keyword>
<comment type="pathway">
    <text evidence="4">Quinol/quinone metabolism; menaquinone biosynthesis.</text>
</comment>
<keyword evidence="3 4" id="KW-0456">Lyase</keyword>
<dbReference type="Pfam" id="PF13378">
    <property type="entry name" value="MR_MLE_C"/>
    <property type="match status" value="1"/>
</dbReference>
<dbReference type="NCBIfam" id="NF002782">
    <property type="entry name" value="PRK02901.1"/>
    <property type="match status" value="1"/>
</dbReference>
<feature type="binding site" evidence="4">
    <location>
        <position position="208"/>
    </location>
    <ligand>
        <name>Mg(2+)</name>
        <dbReference type="ChEBI" id="CHEBI:18420"/>
    </ligand>
</feature>
<dbReference type="GO" id="GO:0009234">
    <property type="term" value="P:menaquinone biosynthetic process"/>
    <property type="evidence" value="ECO:0007669"/>
    <property type="project" value="UniProtKB-UniRule"/>
</dbReference>
<evidence type="ECO:0000256" key="3">
    <source>
        <dbReference type="ARBA" id="ARBA00023239"/>
    </source>
</evidence>
<dbReference type="AlphaFoldDB" id="A0A1H1WWG5"/>
<evidence type="ECO:0000313" key="6">
    <source>
        <dbReference type="EMBL" id="SDT00696.1"/>
    </source>
</evidence>
<dbReference type="InterPro" id="IPR013342">
    <property type="entry name" value="Mandelate_racemase_C"/>
</dbReference>
<proteinExistence type="inferred from homology"/>
<comment type="catalytic activity">
    <reaction evidence="4">
        <text>(1R,6R)-6-hydroxy-2-succinyl-cyclohexa-2,4-diene-1-carboxylate = 2-succinylbenzoate + H2O</text>
        <dbReference type="Rhea" id="RHEA:10196"/>
        <dbReference type="ChEBI" id="CHEBI:15377"/>
        <dbReference type="ChEBI" id="CHEBI:18325"/>
        <dbReference type="ChEBI" id="CHEBI:58689"/>
        <dbReference type="EC" id="4.2.1.113"/>
    </reaction>
</comment>
<reference evidence="7" key="1">
    <citation type="submission" date="2016-10" db="EMBL/GenBank/DDBJ databases">
        <authorList>
            <person name="Varghese N."/>
            <person name="Submissions S."/>
        </authorList>
    </citation>
    <scope>NUCLEOTIDE SEQUENCE [LARGE SCALE GENOMIC DNA]</scope>
    <source>
        <strain evidence="7">DSM 23676</strain>
    </source>
</reference>
<dbReference type="SFLD" id="SFLDF00009">
    <property type="entry name" value="o-succinylbenzoate_synthase"/>
    <property type="match status" value="1"/>
</dbReference>
<dbReference type="InterPro" id="IPR036849">
    <property type="entry name" value="Enolase-like_C_sf"/>
</dbReference>
<dbReference type="SMART" id="SM00922">
    <property type="entry name" value="MR_MLE"/>
    <property type="match status" value="1"/>
</dbReference>
<feature type="active site" description="Proton donor" evidence="4">
    <location>
        <position position="151"/>
    </location>
</feature>
<comment type="cofactor">
    <cofactor evidence="4">
        <name>a divalent metal cation</name>
        <dbReference type="ChEBI" id="CHEBI:60240"/>
    </cofactor>
</comment>
<dbReference type="Gene3D" id="3.20.20.120">
    <property type="entry name" value="Enolase-like C-terminal domain"/>
    <property type="match status" value="1"/>
</dbReference>
<dbReference type="HAMAP" id="MF_00470">
    <property type="entry name" value="MenC_1"/>
    <property type="match status" value="1"/>
</dbReference>
<dbReference type="SFLD" id="SFLDG00180">
    <property type="entry name" value="muconate_cycloisomerase"/>
    <property type="match status" value="1"/>
</dbReference>
<comment type="function">
    <text evidence="4">Converts 2-succinyl-6-hydroxy-2,4-cyclohexadiene-1-carboxylate (SHCHC) to 2-succinylbenzoate (OSB).</text>
</comment>
<name>A0A1H1WWG5_9MICO</name>
<dbReference type="EMBL" id="LT629766">
    <property type="protein sequence ID" value="SDT00696.1"/>
    <property type="molecule type" value="Genomic_DNA"/>
</dbReference>
<dbReference type="EC" id="4.2.1.113" evidence="4"/>
<dbReference type="SFLD" id="SFLDS00001">
    <property type="entry name" value="Enolase"/>
    <property type="match status" value="1"/>
</dbReference>
<dbReference type="GO" id="GO:0000287">
    <property type="term" value="F:magnesium ion binding"/>
    <property type="evidence" value="ECO:0007669"/>
    <property type="project" value="UniProtKB-UniRule"/>
</dbReference>
<keyword evidence="4" id="KW-0474">Menaquinone biosynthesis</keyword>
<dbReference type="InterPro" id="IPR029065">
    <property type="entry name" value="Enolase_C-like"/>
</dbReference>
<comment type="pathway">
    <text evidence="4">Quinol/quinone metabolism; 1,4-dihydroxy-2-naphthoate biosynthesis; 1,4-dihydroxy-2-naphthoate from chorismate: step 4/7.</text>
</comment>
<gene>
    <name evidence="4" type="primary">menC</name>
    <name evidence="6" type="ORF">SAMN04489752_3099</name>
</gene>
<sequence>MVDFARSHTGALDSEASAAAPLDLPERFDEVIEDLHVVRLPMVTRFRGITEREVVLFSGTAGWAEFSPFVEYGTEEASRWLRASLEFSGLIPRPTALAEAASSTDSVRGSAPAAEANGETVAVNGTLPACPPDQVESILSRYGRVGTVKAKVAEHGFASLDEDLARLREFRKLFPDTTLRLDANAGYTPSEAIEACEAFADFGLQYFEQPVPEVEQLADLREELARRGLPIVIAADESIRKAEDPLRVAELGAAEVIIVKVQPLGGIGAALDVIGASGLPAVVSSALESSVGLAAGAELAARLPRTDRSLDILGDRVACGLGTGRLFTADVVAEDEALTPVDGAIPVTRIVPDPDRLEQLAVDPGRFEWWAERLQNCWSAVRDLKVRG</sequence>
<comment type="similarity">
    <text evidence="4">Belongs to the mandelate racemase/muconate lactonizing enzyme family. MenC type 1 subfamily.</text>
</comment>
<dbReference type="InterPro" id="IPR010196">
    <property type="entry name" value="OSB_synthase_MenC1"/>
</dbReference>
<dbReference type="RefSeq" id="WP_092015807.1">
    <property type="nucleotide sequence ID" value="NZ_LT629766.1"/>
</dbReference>
<evidence type="ECO:0000256" key="2">
    <source>
        <dbReference type="ARBA" id="ARBA00022842"/>
    </source>
</evidence>
<keyword evidence="2 4" id="KW-0460">Magnesium</keyword>
<protein>
    <recommendedName>
        <fullName evidence="4">o-succinylbenzoate synthase</fullName>
        <shortName evidence="4">OSB synthase</shortName>
        <shortName evidence="4">OSBS</shortName>
        <ecNumber evidence="4">4.2.1.113</ecNumber>
    </recommendedName>
    <alternativeName>
        <fullName evidence="4">4-(2'-carboxyphenyl)-4-oxybutyric acid synthase</fullName>
    </alternativeName>
    <alternativeName>
        <fullName evidence="4">o-succinylbenzoic acid synthase</fullName>
    </alternativeName>
</protein>